<sequence length="928" mass="106343">MSSSSPGKCPLCFKIIITKNFKRHCTSCHSSVNTKEKFDKLFLKFKESINSHSIQPSTSKLITTNGRSTPSPPRETNPSLLIPSSQVTNNSLSTPINEFLPSSPPSAEVSDSSSSKTTTSSSHEPTERIPSLSSSPAVIKSAVDVLVDCFQTDIQIKNQICGEIQYLLKQTQLISTHTHTVSDENISMKNFLIETRSSLVKLKQSISDLMVFCDAAFEKIPSISTTADTLKSTELVVSRDPSKTKVYNESELRYLVDQGPYQPKLSKYPVNESLRKINDTCHFVSRWYKDFPLVEYSPLTDSAYCFCCRLFGPGPGDEQSEDTWVSIGFKAWNKMKASQGAGKKGKIYVHNSSASHQSSFERYKIFKQRKSNIDYILDKNIQHHHQQQIQEKKSNEEVIKILIDCARFLARQDLSFRGHEDDEGNFHQLIHLLSKYNPVLDQWIKNSNNRPYKVTYMSKDSQNEFIQLLSNHVQEKNLCDIRRARYYSIMADASLDTNRQDMFSIFIRFVNEHGIPEERFVSIKQVHFKTGDGIANHILEVLNELELDTTKLIAQSYDCANNMSGEFNGVQTKISEKLQRHVRYIPCSSHRSNTVVKHASLVHLDIDCFFGILQSIYVFFTSSTKRLSVLDDTTSSNLFSLIPKTTTSIRWNAKYASIRSVYESIDEILRALDMITEDKLNFDLETRQQSNSINKNIRTFNFFTYLIFMKNLMSMTNSITTQFQAEKLDLISAAELLAQTVKLLETERSNEINLNNLILISEKKSKTYGVDPEIEFSRKHRIKKPPKRLDDNPQNGYQLTRETDAENICQMIQIQDADLLYNEVQLYKTEICQCDTVAAANSFVHYRKSLIPLLYQSYEYLMTIPVTVASVERSFSKMKLVKNRLRTKMNDERLNSLMLCSIETSILDKLNNNELVEKWTKNKTGRRI</sequence>
<feature type="compositionally biased region" description="Polar residues" evidence="1">
    <location>
        <begin position="56"/>
        <end position="69"/>
    </location>
</feature>
<dbReference type="Pfam" id="PF14291">
    <property type="entry name" value="DUF4371"/>
    <property type="match status" value="1"/>
</dbReference>
<gene>
    <name evidence="3" type="ORF">JYZ213_LOCUS24609</name>
</gene>
<feature type="compositionally biased region" description="Low complexity" evidence="1">
    <location>
        <begin position="105"/>
        <end position="123"/>
    </location>
</feature>
<reference evidence="3" key="1">
    <citation type="submission" date="2021-02" db="EMBL/GenBank/DDBJ databases">
        <authorList>
            <person name="Nowell W R."/>
        </authorList>
    </citation>
    <scope>NUCLEOTIDE SEQUENCE</scope>
</reference>
<dbReference type="GO" id="GO:0046983">
    <property type="term" value="F:protein dimerization activity"/>
    <property type="evidence" value="ECO:0007669"/>
    <property type="project" value="InterPro"/>
</dbReference>
<dbReference type="PANTHER" id="PTHR45749">
    <property type="match status" value="1"/>
</dbReference>
<evidence type="ECO:0000313" key="3">
    <source>
        <dbReference type="EMBL" id="CAF1160285.1"/>
    </source>
</evidence>
<comment type="caution">
    <text evidence="3">The sequence shown here is derived from an EMBL/GenBank/DDBJ whole genome shotgun (WGS) entry which is preliminary data.</text>
</comment>
<organism evidence="3 4">
    <name type="scientific">Adineta steineri</name>
    <dbReference type="NCBI Taxonomy" id="433720"/>
    <lineage>
        <taxon>Eukaryota</taxon>
        <taxon>Metazoa</taxon>
        <taxon>Spiralia</taxon>
        <taxon>Gnathifera</taxon>
        <taxon>Rotifera</taxon>
        <taxon>Eurotatoria</taxon>
        <taxon>Bdelloidea</taxon>
        <taxon>Adinetida</taxon>
        <taxon>Adinetidae</taxon>
        <taxon>Adineta</taxon>
    </lineage>
</organism>
<evidence type="ECO:0000259" key="2">
    <source>
        <dbReference type="SMART" id="SM00597"/>
    </source>
</evidence>
<dbReference type="PANTHER" id="PTHR45749:SF21">
    <property type="entry name" value="DUF4371 DOMAIN-CONTAINING PROTEIN"/>
    <property type="match status" value="1"/>
</dbReference>
<dbReference type="InterPro" id="IPR025398">
    <property type="entry name" value="DUF4371"/>
</dbReference>
<dbReference type="Pfam" id="PF05699">
    <property type="entry name" value="Dimer_Tnp_hAT"/>
    <property type="match status" value="1"/>
</dbReference>
<feature type="region of interest" description="Disordered" evidence="1">
    <location>
        <begin position="56"/>
        <end position="133"/>
    </location>
</feature>
<dbReference type="SMART" id="SM00597">
    <property type="entry name" value="ZnF_TTF"/>
    <property type="match status" value="1"/>
</dbReference>
<evidence type="ECO:0000313" key="4">
    <source>
        <dbReference type="Proteomes" id="UP000663845"/>
    </source>
</evidence>
<feature type="domain" description="TTF-type" evidence="2">
    <location>
        <begin position="279"/>
        <end position="386"/>
    </location>
</feature>
<name>A0A814TCN7_9BILA</name>
<accession>A0A814TCN7</accession>
<dbReference type="Proteomes" id="UP000663845">
    <property type="component" value="Unassembled WGS sequence"/>
</dbReference>
<feature type="compositionally biased region" description="Polar residues" evidence="1">
    <location>
        <begin position="76"/>
        <end position="96"/>
    </location>
</feature>
<protein>
    <recommendedName>
        <fullName evidence="2">TTF-type domain-containing protein</fullName>
    </recommendedName>
</protein>
<dbReference type="InterPro" id="IPR008906">
    <property type="entry name" value="HATC_C_dom"/>
</dbReference>
<evidence type="ECO:0000256" key="1">
    <source>
        <dbReference type="SAM" id="MobiDB-lite"/>
    </source>
</evidence>
<dbReference type="SUPFAM" id="SSF53098">
    <property type="entry name" value="Ribonuclease H-like"/>
    <property type="match status" value="1"/>
</dbReference>
<dbReference type="InterPro" id="IPR012337">
    <property type="entry name" value="RNaseH-like_sf"/>
</dbReference>
<dbReference type="AlphaFoldDB" id="A0A814TCN7"/>
<proteinExistence type="predicted"/>
<dbReference type="InterPro" id="IPR006580">
    <property type="entry name" value="Znf_TTF"/>
</dbReference>
<dbReference type="EMBL" id="CAJNOG010000304">
    <property type="protein sequence ID" value="CAF1160285.1"/>
    <property type="molecule type" value="Genomic_DNA"/>
</dbReference>